<feature type="domain" description="Solute-binding protein family 3/N-terminal" evidence="3">
    <location>
        <begin position="65"/>
        <end position="288"/>
    </location>
</feature>
<feature type="chain" id="PRO_5039334252" evidence="2">
    <location>
        <begin position="28"/>
        <end position="311"/>
    </location>
</feature>
<dbReference type="SUPFAM" id="SSF53850">
    <property type="entry name" value="Periplasmic binding protein-like II"/>
    <property type="match status" value="1"/>
</dbReference>
<dbReference type="EMBL" id="CP060712">
    <property type="protein sequence ID" value="QNN48828.1"/>
    <property type="molecule type" value="Genomic_DNA"/>
</dbReference>
<protein>
    <submittedName>
        <fullName evidence="4">ABC transporter substrate-binding protein</fullName>
    </submittedName>
</protein>
<dbReference type="Proteomes" id="UP000515976">
    <property type="component" value="Chromosome"/>
</dbReference>
<accession>A0A7G9QZQ3</accession>
<dbReference type="SMART" id="SM00062">
    <property type="entry name" value="PBPb"/>
    <property type="match status" value="1"/>
</dbReference>
<proteinExistence type="predicted"/>
<name>A0A7G9QZQ3_9MICO</name>
<evidence type="ECO:0000256" key="2">
    <source>
        <dbReference type="SAM" id="SignalP"/>
    </source>
</evidence>
<dbReference type="AlphaFoldDB" id="A0A7G9QZQ3"/>
<reference evidence="4 5" key="1">
    <citation type="submission" date="2020-08" db="EMBL/GenBank/DDBJ databases">
        <title>Genome sequence of Phycicoccus endophyticus JCM 31784T.</title>
        <authorList>
            <person name="Hyun D.-W."/>
            <person name="Bae J.-W."/>
        </authorList>
    </citation>
    <scope>NUCLEOTIDE SEQUENCE [LARGE SCALE GENOMIC DNA]</scope>
    <source>
        <strain evidence="4 5">JCM 31784</strain>
    </source>
</reference>
<feature type="signal peptide" evidence="2">
    <location>
        <begin position="1"/>
        <end position="27"/>
    </location>
</feature>
<gene>
    <name evidence="4" type="ORF">H9L10_11095</name>
</gene>
<evidence type="ECO:0000313" key="4">
    <source>
        <dbReference type="EMBL" id="QNN48828.1"/>
    </source>
</evidence>
<dbReference type="PANTHER" id="PTHR35936:SF17">
    <property type="entry name" value="ARGININE-BINDING EXTRACELLULAR PROTEIN ARTP"/>
    <property type="match status" value="1"/>
</dbReference>
<keyword evidence="5" id="KW-1185">Reference proteome</keyword>
<organism evidence="4 5">
    <name type="scientific">Phycicoccus endophyticus</name>
    <dbReference type="NCBI Taxonomy" id="1690220"/>
    <lineage>
        <taxon>Bacteria</taxon>
        <taxon>Bacillati</taxon>
        <taxon>Actinomycetota</taxon>
        <taxon>Actinomycetes</taxon>
        <taxon>Micrococcales</taxon>
        <taxon>Intrasporangiaceae</taxon>
        <taxon>Phycicoccus</taxon>
    </lineage>
</organism>
<dbReference type="PROSITE" id="PS51257">
    <property type="entry name" value="PROKAR_LIPOPROTEIN"/>
    <property type="match status" value="1"/>
</dbReference>
<dbReference type="PANTHER" id="PTHR35936">
    <property type="entry name" value="MEMBRANE-BOUND LYTIC MUREIN TRANSGLYCOSYLASE F"/>
    <property type="match status" value="1"/>
</dbReference>
<sequence length="311" mass="31993">MNLSRMRPTPGAALAVLALAGATALTAGCGSEASSSEPSGSSSAGSLFDQSAADLLPAEVKEAGEIHIASGPGYPPFLDVADDGTTLTGAEIEEMRLVGETLGVDIVFDDIKFDAVFPALQAHKTDAAAMALGVTAERLASVDFVSNYEGGTSLLVAAGNPQDITLDTMCGHTVAVLQGSVYTTVYLPKFTAACTDSGEPAIEVSTFKTSADAMLALGSGRVEATMTDLGPAVYQAEQSDGKLEALDVNYDPSTWGIAVPKGSELEKALQAALNSLIDNGAYLDNLEEFGMEAGAIDHSEIYTSPDQLDAQ</sequence>
<evidence type="ECO:0000313" key="5">
    <source>
        <dbReference type="Proteomes" id="UP000515976"/>
    </source>
</evidence>
<evidence type="ECO:0000259" key="3">
    <source>
        <dbReference type="SMART" id="SM00062"/>
    </source>
</evidence>
<dbReference type="CDD" id="cd01004">
    <property type="entry name" value="PBP2_MidA_like"/>
    <property type="match status" value="1"/>
</dbReference>
<dbReference type="InterPro" id="IPR001638">
    <property type="entry name" value="Solute-binding_3/MltF_N"/>
</dbReference>
<evidence type="ECO:0000256" key="1">
    <source>
        <dbReference type="ARBA" id="ARBA00022729"/>
    </source>
</evidence>
<keyword evidence="1 2" id="KW-0732">Signal</keyword>
<dbReference type="RefSeq" id="WP_166102636.1">
    <property type="nucleotide sequence ID" value="NZ_BMMY01000008.1"/>
</dbReference>
<dbReference type="Pfam" id="PF00497">
    <property type="entry name" value="SBP_bac_3"/>
    <property type="match status" value="1"/>
</dbReference>
<dbReference type="Gene3D" id="3.40.190.10">
    <property type="entry name" value="Periplasmic binding protein-like II"/>
    <property type="match status" value="2"/>
</dbReference>
<dbReference type="KEGG" id="pei:H9L10_11095"/>